<reference evidence="3 4" key="1">
    <citation type="submission" date="2016-10" db="EMBL/GenBank/DDBJ databases">
        <title>Proteomics and genomics reveal pathogen-plant mechanisms compatible with a hemibiotrophic lifestyle of Diplodia corticola.</title>
        <authorList>
            <person name="Fernandes I."/>
            <person name="De Jonge R."/>
            <person name="Van De Peer Y."/>
            <person name="Devreese B."/>
            <person name="Alves A."/>
            <person name="Esteves A.C."/>
        </authorList>
    </citation>
    <scope>NUCLEOTIDE SEQUENCE [LARGE SCALE GENOMIC DNA]</scope>
    <source>
        <strain evidence="3 4">CBS 112549</strain>
    </source>
</reference>
<dbReference type="Pfam" id="PF23155">
    <property type="entry name" value="DUF7053"/>
    <property type="match status" value="1"/>
</dbReference>
<dbReference type="PANTHER" id="PTHR38117">
    <property type="entry name" value="NACHT AND WD40 DOMAIN PROTEIN"/>
    <property type="match status" value="1"/>
</dbReference>
<feature type="compositionally biased region" description="Polar residues" evidence="1">
    <location>
        <begin position="320"/>
        <end position="344"/>
    </location>
</feature>
<dbReference type="EMBL" id="MNUE01000056">
    <property type="protein sequence ID" value="OJD30727.1"/>
    <property type="molecule type" value="Genomic_DNA"/>
</dbReference>
<keyword evidence="4" id="KW-1185">Reference proteome</keyword>
<feature type="compositionally biased region" description="Pro residues" evidence="1">
    <location>
        <begin position="246"/>
        <end position="262"/>
    </location>
</feature>
<evidence type="ECO:0000313" key="3">
    <source>
        <dbReference type="EMBL" id="OJD30727.1"/>
    </source>
</evidence>
<accession>A0A1J9RQK7</accession>
<dbReference type="RefSeq" id="XP_020126987.1">
    <property type="nucleotide sequence ID" value="XM_020277382.1"/>
</dbReference>
<organism evidence="3 4">
    <name type="scientific">Diplodia corticola</name>
    <dbReference type="NCBI Taxonomy" id="236234"/>
    <lineage>
        <taxon>Eukaryota</taxon>
        <taxon>Fungi</taxon>
        <taxon>Dikarya</taxon>
        <taxon>Ascomycota</taxon>
        <taxon>Pezizomycotina</taxon>
        <taxon>Dothideomycetes</taxon>
        <taxon>Dothideomycetes incertae sedis</taxon>
        <taxon>Botryosphaeriales</taxon>
        <taxon>Botryosphaeriaceae</taxon>
        <taxon>Diplodia</taxon>
    </lineage>
</organism>
<feature type="compositionally biased region" description="Polar residues" evidence="1">
    <location>
        <begin position="205"/>
        <end position="217"/>
    </location>
</feature>
<evidence type="ECO:0000259" key="2">
    <source>
        <dbReference type="Pfam" id="PF23155"/>
    </source>
</evidence>
<name>A0A1J9RQK7_9PEZI</name>
<dbReference type="InterPro" id="IPR055481">
    <property type="entry name" value="DUF7053"/>
</dbReference>
<comment type="caution">
    <text evidence="3">The sequence shown here is derived from an EMBL/GenBank/DDBJ whole genome shotgun (WGS) entry which is preliminary data.</text>
</comment>
<dbReference type="OrthoDB" id="3246050at2759"/>
<evidence type="ECO:0000313" key="4">
    <source>
        <dbReference type="Proteomes" id="UP000183809"/>
    </source>
</evidence>
<dbReference type="GeneID" id="31017643"/>
<dbReference type="PANTHER" id="PTHR38117:SF2">
    <property type="entry name" value="NACHT AND WD40 DOMAIN PROTEIN"/>
    <property type="match status" value="1"/>
</dbReference>
<dbReference type="Proteomes" id="UP000183809">
    <property type="component" value="Unassembled WGS sequence"/>
</dbReference>
<feature type="domain" description="DUF7053" evidence="2">
    <location>
        <begin position="2"/>
        <end position="168"/>
    </location>
</feature>
<dbReference type="AlphaFoldDB" id="A0A1J9RQK7"/>
<feature type="region of interest" description="Disordered" evidence="1">
    <location>
        <begin position="184"/>
        <end position="271"/>
    </location>
</feature>
<feature type="region of interest" description="Disordered" evidence="1">
    <location>
        <begin position="300"/>
        <end position="359"/>
    </location>
</feature>
<feature type="compositionally biased region" description="Polar residues" evidence="1">
    <location>
        <begin position="184"/>
        <end position="196"/>
    </location>
</feature>
<proteinExistence type="predicted"/>
<evidence type="ECO:0000256" key="1">
    <source>
        <dbReference type="SAM" id="MobiDB-lite"/>
    </source>
</evidence>
<dbReference type="STRING" id="236234.A0A1J9RQK7"/>
<sequence>MSKRTVFTTITPLPAGVTRQVVLETLHNHVEMIDLNPLVIERHICPPPRDANAEEFHCTWYSLTDRVSYLPGINGKVTYNACFHDLAKGVQTHVYAPLGLDIKEKWSVGGSLPGEAAEPVELGLGVPKQGLYLREDCDMRCNIMLTKFVRGTLTKAHSVLVDRLVEKAGLEQVKVDNQRISVASSEPASLHSNDVGTATGFPASPTLSSSGTFSDTASLDHAATQAQPAPVQPPQYSELPKYAELPGPPQPPQQPAPQLPPVEKPKMCADGSFVPEPLNPRKAQRHSYMAYQPAQAHAATNRNYAAYRPPPPQHGYSAYRPTNAQPRHLSAQQYSTHSRSQSAGSVPHISVSSPAELEG</sequence>
<gene>
    <name evidence="3" type="ORF">BKCO1_5600023</name>
</gene>
<protein>
    <recommendedName>
        <fullName evidence="2">DUF7053 domain-containing protein</fullName>
    </recommendedName>
</protein>